<dbReference type="Proteomes" id="UP000332933">
    <property type="component" value="Unassembled WGS sequence"/>
</dbReference>
<evidence type="ECO:0000256" key="1">
    <source>
        <dbReference type="ARBA" id="ARBA00022737"/>
    </source>
</evidence>
<keyword evidence="5" id="KW-1185">Reference proteome</keyword>
<dbReference type="PANTHER" id="PTHR22904:SF523">
    <property type="entry name" value="STRESS-INDUCED-PHOSPHOPROTEIN 1"/>
    <property type="match status" value="1"/>
</dbReference>
<dbReference type="PANTHER" id="PTHR22904">
    <property type="entry name" value="TPR REPEAT CONTAINING PROTEIN"/>
    <property type="match status" value="1"/>
</dbReference>
<dbReference type="OrthoDB" id="61240at2759"/>
<evidence type="ECO:0000313" key="4">
    <source>
        <dbReference type="EMBL" id="VFT89461.1"/>
    </source>
</evidence>
<dbReference type="EMBL" id="CAADRA010005402">
    <property type="protein sequence ID" value="VFT89461.1"/>
    <property type="molecule type" value="Genomic_DNA"/>
</dbReference>
<keyword evidence="1" id="KW-0677">Repeat</keyword>
<evidence type="ECO:0000313" key="5">
    <source>
        <dbReference type="Proteomes" id="UP000332933"/>
    </source>
</evidence>
<dbReference type="EMBL" id="VJMH01005381">
    <property type="protein sequence ID" value="KAF0696630.1"/>
    <property type="molecule type" value="Genomic_DNA"/>
</dbReference>
<dbReference type="Gene3D" id="1.25.40.10">
    <property type="entry name" value="Tetratricopeptide repeat domain"/>
    <property type="match status" value="1"/>
</dbReference>
<dbReference type="AlphaFoldDB" id="A0A485KWG1"/>
<gene>
    <name evidence="4" type="primary">Aste57867_12611</name>
    <name evidence="3" type="ORF">As57867_012565</name>
    <name evidence="4" type="ORF">ASTE57867_12611</name>
</gene>
<name>A0A485KWG1_9STRA</name>
<organism evidence="4 5">
    <name type="scientific">Aphanomyces stellatus</name>
    <dbReference type="NCBI Taxonomy" id="120398"/>
    <lineage>
        <taxon>Eukaryota</taxon>
        <taxon>Sar</taxon>
        <taxon>Stramenopiles</taxon>
        <taxon>Oomycota</taxon>
        <taxon>Saprolegniomycetes</taxon>
        <taxon>Saprolegniales</taxon>
        <taxon>Verrucalvaceae</taxon>
        <taxon>Aphanomyces</taxon>
    </lineage>
</organism>
<dbReference type="SMART" id="SM00028">
    <property type="entry name" value="TPR"/>
    <property type="match status" value="3"/>
</dbReference>
<evidence type="ECO:0000256" key="2">
    <source>
        <dbReference type="ARBA" id="ARBA00022803"/>
    </source>
</evidence>
<accession>A0A485KWG1</accession>
<dbReference type="GO" id="GO:0051879">
    <property type="term" value="F:Hsp90 protein binding"/>
    <property type="evidence" value="ECO:0007669"/>
    <property type="project" value="TreeGrafter"/>
</dbReference>
<proteinExistence type="predicted"/>
<sequence length="260" mass="29852">MAAAIQLKEQGNEAFEAKRYDEAEALYSKAILQDTHQHALFGNRSAARFHQKKFHEALKDAESAIALDSTWAKGHFRKGQALEALNQHRQAQHAYELAVKHGGKKRDVVEKVAEMKKVADKADRGRTIQSRDDWKDIYHNLSDAKLRLALFVKFWNVSTKPERFSFFMRFLTLLSSGGTPARISSYTTDAMEPIPAANYEPIELPEPWTAYFHSLDLTKKSEMMEDMYNLASETEKTTIINDMKYFVNEFYKDDDEDADA</sequence>
<dbReference type="SUPFAM" id="SSF48452">
    <property type="entry name" value="TPR-like"/>
    <property type="match status" value="1"/>
</dbReference>
<protein>
    <submittedName>
        <fullName evidence="4">Aste57867_12611 protein</fullName>
    </submittedName>
</protein>
<reference evidence="4 5" key="1">
    <citation type="submission" date="2019-03" db="EMBL/GenBank/DDBJ databases">
        <authorList>
            <person name="Gaulin E."/>
            <person name="Dumas B."/>
        </authorList>
    </citation>
    <scope>NUCLEOTIDE SEQUENCE [LARGE SCALE GENOMIC DNA]</scope>
    <source>
        <strain evidence="4">CBS 568.67</strain>
    </source>
</reference>
<dbReference type="InterPro" id="IPR019734">
    <property type="entry name" value="TPR_rpt"/>
</dbReference>
<evidence type="ECO:0000313" key="3">
    <source>
        <dbReference type="EMBL" id="KAF0696630.1"/>
    </source>
</evidence>
<dbReference type="InterPro" id="IPR011990">
    <property type="entry name" value="TPR-like_helical_dom_sf"/>
</dbReference>
<keyword evidence="2" id="KW-0802">TPR repeat</keyword>
<reference evidence="3" key="2">
    <citation type="submission" date="2019-06" db="EMBL/GenBank/DDBJ databases">
        <title>Genomics analysis of Aphanomyces spp. identifies a new class of oomycete effector associated with host adaptation.</title>
        <authorList>
            <person name="Gaulin E."/>
        </authorList>
    </citation>
    <scope>NUCLEOTIDE SEQUENCE</scope>
    <source>
        <strain evidence="3">CBS 578.67</strain>
    </source>
</reference>